<dbReference type="GO" id="GO:0005829">
    <property type="term" value="C:cytosol"/>
    <property type="evidence" value="ECO:0000318"/>
    <property type="project" value="GO_Central"/>
</dbReference>
<evidence type="ECO:0000256" key="6">
    <source>
        <dbReference type="ARBA" id="ARBA00022801"/>
    </source>
</evidence>
<dbReference type="FunFam" id="3.10.20.90:FF:000050">
    <property type="entry name" value="Ubiquitin carboxyl-terminal hydrolase 13"/>
    <property type="match status" value="1"/>
</dbReference>
<evidence type="ECO:0000259" key="8">
    <source>
        <dbReference type="Pfam" id="PF12436"/>
    </source>
</evidence>
<comment type="caution">
    <text evidence="10">The sequence shown here is derived from an EMBL/GenBank/DDBJ whole genome shotgun (WGS) entry which is preliminary data.</text>
</comment>
<keyword evidence="7" id="KW-0788">Thiol protease</keyword>
<dbReference type="Gene3D" id="3.10.20.90">
    <property type="entry name" value="Phosphatidylinositol 3-kinase Catalytic Subunit, Chain A, domain 1"/>
    <property type="match status" value="2"/>
</dbReference>
<accession>A0A0K9PXG2</accession>
<comment type="similarity">
    <text evidence="2">Belongs to the peptidase C19 family.</text>
</comment>
<dbReference type="GO" id="GO:0005634">
    <property type="term" value="C:nucleus"/>
    <property type="evidence" value="ECO:0000318"/>
    <property type="project" value="GO_Central"/>
</dbReference>
<feature type="domain" description="Ubiquitin carboxyl-terminal hydrolase 7 ICP0-binding" evidence="8">
    <location>
        <begin position="159"/>
        <end position="414"/>
    </location>
</feature>
<reference evidence="11" key="1">
    <citation type="journal article" date="2016" name="Nature">
        <title>The genome of the seagrass Zostera marina reveals angiosperm adaptation to the sea.</title>
        <authorList>
            <person name="Olsen J.L."/>
            <person name="Rouze P."/>
            <person name="Verhelst B."/>
            <person name="Lin Y.-C."/>
            <person name="Bayer T."/>
            <person name="Collen J."/>
            <person name="Dattolo E."/>
            <person name="De Paoli E."/>
            <person name="Dittami S."/>
            <person name="Maumus F."/>
            <person name="Michel G."/>
            <person name="Kersting A."/>
            <person name="Lauritano C."/>
            <person name="Lohaus R."/>
            <person name="Toepel M."/>
            <person name="Tonon T."/>
            <person name="Vanneste K."/>
            <person name="Amirebrahimi M."/>
            <person name="Brakel J."/>
            <person name="Bostroem C."/>
            <person name="Chovatia M."/>
            <person name="Grimwood J."/>
            <person name="Jenkins J.W."/>
            <person name="Jueterbock A."/>
            <person name="Mraz A."/>
            <person name="Stam W.T."/>
            <person name="Tice H."/>
            <person name="Bornberg-Bauer E."/>
            <person name="Green P.J."/>
            <person name="Pearson G.A."/>
            <person name="Procaccini G."/>
            <person name="Duarte C.M."/>
            <person name="Schmutz J."/>
            <person name="Reusch T.B.H."/>
            <person name="Van de Peer Y."/>
        </authorList>
    </citation>
    <scope>NUCLEOTIDE SEQUENCE [LARGE SCALE GENOMIC DNA]</scope>
    <source>
        <strain evidence="11">cv. Finnish</strain>
    </source>
</reference>
<dbReference type="InterPro" id="IPR038765">
    <property type="entry name" value="Papain-like_cys_pep_sf"/>
</dbReference>
<evidence type="ECO:0000313" key="10">
    <source>
        <dbReference type="EMBL" id="KMZ73738.1"/>
    </source>
</evidence>
<evidence type="ECO:0000256" key="2">
    <source>
        <dbReference type="ARBA" id="ARBA00009085"/>
    </source>
</evidence>
<keyword evidence="6" id="KW-0378">Hydrolase</keyword>
<evidence type="ECO:0000256" key="5">
    <source>
        <dbReference type="ARBA" id="ARBA00022786"/>
    </source>
</evidence>
<dbReference type="Pfam" id="PF14533">
    <property type="entry name" value="USP7_C2"/>
    <property type="match status" value="1"/>
</dbReference>
<organism evidence="10 11">
    <name type="scientific">Zostera marina</name>
    <name type="common">Eelgrass</name>
    <dbReference type="NCBI Taxonomy" id="29655"/>
    <lineage>
        <taxon>Eukaryota</taxon>
        <taxon>Viridiplantae</taxon>
        <taxon>Streptophyta</taxon>
        <taxon>Embryophyta</taxon>
        <taxon>Tracheophyta</taxon>
        <taxon>Spermatophyta</taxon>
        <taxon>Magnoliopsida</taxon>
        <taxon>Liliopsida</taxon>
        <taxon>Zosteraceae</taxon>
        <taxon>Zostera</taxon>
    </lineage>
</organism>
<dbReference type="InterPro" id="IPR029346">
    <property type="entry name" value="USP_C"/>
</dbReference>
<dbReference type="GO" id="GO:0004843">
    <property type="term" value="F:cysteine-type deubiquitinase activity"/>
    <property type="evidence" value="ECO:0000318"/>
    <property type="project" value="GO_Central"/>
</dbReference>
<dbReference type="GO" id="GO:0006508">
    <property type="term" value="P:proteolysis"/>
    <property type="evidence" value="ECO:0007669"/>
    <property type="project" value="UniProtKB-KW"/>
</dbReference>
<sequence length="653" mass="77310">MKKFKFDDGRVTRVELNVVLEEQYGGELELSQRNSGSNRTNSKVTKSSNAYMLVYIRKSDKEKIICNIDDNDIGQHLRVQLNNERDMKEQKEKEKADFHLYTTIKVIRDCDLAQQIGKHIYFDLINLNKVYIFNARNDTPLRLFKEQVAKKFVVSVPFIRFWLWVKRTNFTFRPYRILGPNEESLSVGEIRVQLYKEQFAEMIFFAEFEVGQDSIPISLPEKNEDDFLLFFKYYNPEKNELRYVGNLIVKNIGKPIEIVKKLNAMAGLLENDKIDLYEEITFMPDVMCTPLENDNTFKSQQLQDGDIICYQKSSSDKKVIRYPDVPSFFEYIQNRQGVFFISPEKPKYEDFYLELSNKMTYDEIVESIASEISRSGKFIVDPSKIRLTQHNFNLGVPMDEPIKYQSFDNLLAMLYINGQITNTFYYEVLDIPLPILQNLRCLEIIYHETIQNEPIVHYIRLPKESTVFDIIDNLKTKIHQSHPNMEFRLVEIIQNKIYRILSPNEKIEYLMRVDNIIRLEEIPEDEKCMGINDRLVHVYHFRKKENKMTIVNFGDPFLLSVSSNEKLSEIKIRIQKRLQISDEEFSKWKFASCIRGLVFYLEDDEIILHHIQEKDPNSIWESYLGLEHSNTLLNMEIRKKTQKVNYQKPVKIN</sequence>
<dbReference type="STRING" id="29655.A0A0K9PXG2"/>
<dbReference type="EMBL" id="LFYR01000537">
    <property type="protein sequence ID" value="KMZ73738.1"/>
    <property type="molecule type" value="Genomic_DNA"/>
</dbReference>
<dbReference type="SUPFAM" id="SSF54001">
    <property type="entry name" value="Cysteine proteinases"/>
    <property type="match status" value="1"/>
</dbReference>
<keyword evidence="4" id="KW-0645">Protease</keyword>
<keyword evidence="11" id="KW-1185">Reference proteome</keyword>
<feature type="domain" description="Ubiquitin carboxyl-terminal hydrolase C-terminal" evidence="9">
    <location>
        <begin position="423"/>
        <end position="630"/>
    </location>
</feature>
<keyword evidence="5" id="KW-0833">Ubl conjugation pathway</keyword>
<proteinExistence type="inferred from homology"/>
<comment type="catalytic activity">
    <reaction evidence="1">
        <text>Thiol-dependent hydrolysis of ester, thioester, amide, peptide and isopeptide bonds formed by the C-terminal Gly of ubiquitin (a 76-residue protein attached to proteins as an intracellular targeting signal).</text>
        <dbReference type="EC" id="3.4.19.12"/>
    </reaction>
</comment>
<evidence type="ECO:0000259" key="9">
    <source>
        <dbReference type="Pfam" id="PF14533"/>
    </source>
</evidence>
<evidence type="ECO:0000256" key="4">
    <source>
        <dbReference type="ARBA" id="ARBA00022670"/>
    </source>
</evidence>
<evidence type="ECO:0000313" key="11">
    <source>
        <dbReference type="Proteomes" id="UP000036987"/>
    </source>
</evidence>
<dbReference type="GO" id="GO:0031647">
    <property type="term" value="P:regulation of protein stability"/>
    <property type="evidence" value="ECO:0000318"/>
    <property type="project" value="GO_Central"/>
</dbReference>
<evidence type="ECO:0000256" key="3">
    <source>
        <dbReference type="ARBA" id="ARBA00012759"/>
    </source>
</evidence>
<dbReference type="Pfam" id="PF12436">
    <property type="entry name" value="USP7_ICP0_bdg"/>
    <property type="match status" value="1"/>
</dbReference>
<dbReference type="AlphaFoldDB" id="A0A0K9PXG2"/>
<protein>
    <recommendedName>
        <fullName evidence="3">ubiquitinyl hydrolase 1</fullName>
        <ecNumber evidence="3">3.4.19.12</ecNumber>
    </recommendedName>
</protein>
<name>A0A0K9PXG2_ZOSMR</name>
<dbReference type="OMA" id="MDSCPIA"/>
<dbReference type="EC" id="3.4.19.12" evidence="3"/>
<evidence type="ECO:0000256" key="1">
    <source>
        <dbReference type="ARBA" id="ARBA00000707"/>
    </source>
</evidence>
<dbReference type="OrthoDB" id="289038at2759"/>
<dbReference type="Proteomes" id="UP000036987">
    <property type="component" value="Unassembled WGS sequence"/>
</dbReference>
<evidence type="ECO:0000256" key="7">
    <source>
        <dbReference type="ARBA" id="ARBA00022807"/>
    </source>
</evidence>
<gene>
    <name evidence="10" type="ORF">ZOSMA_141G00080</name>
</gene>
<dbReference type="InterPro" id="IPR024729">
    <property type="entry name" value="USP7_ICP0-binding_dom"/>
</dbReference>